<keyword evidence="1" id="KW-1015">Disulfide bond</keyword>
<dbReference type="EMBL" id="BRXY01000108">
    <property type="protein sequence ID" value="GMH66464.1"/>
    <property type="molecule type" value="Genomic_DNA"/>
</dbReference>
<dbReference type="InterPro" id="IPR036249">
    <property type="entry name" value="Thioredoxin-like_sf"/>
</dbReference>
<dbReference type="Gene3D" id="3.40.30.10">
    <property type="entry name" value="Glutaredoxin"/>
    <property type="match status" value="1"/>
</dbReference>
<gene>
    <name evidence="4" type="ORF">TrST_g3011</name>
</gene>
<evidence type="ECO:0000259" key="3">
    <source>
        <dbReference type="PROSITE" id="PS51352"/>
    </source>
</evidence>
<dbReference type="AlphaFoldDB" id="A0A9W7A699"/>
<dbReference type="PROSITE" id="PS51352">
    <property type="entry name" value="THIOREDOXIN_2"/>
    <property type="match status" value="1"/>
</dbReference>
<dbReference type="PROSITE" id="PS00194">
    <property type="entry name" value="THIOREDOXIN_1"/>
    <property type="match status" value="1"/>
</dbReference>
<keyword evidence="2" id="KW-0732">Signal</keyword>
<protein>
    <recommendedName>
        <fullName evidence="3">Thioredoxin domain-containing protein</fullName>
    </recommendedName>
</protein>
<reference evidence="5" key="1">
    <citation type="journal article" date="2023" name="Commun. Biol.">
        <title>Genome analysis of Parmales, the sister group of diatoms, reveals the evolutionary specialization of diatoms from phago-mixotrophs to photoautotrophs.</title>
        <authorList>
            <person name="Ban H."/>
            <person name="Sato S."/>
            <person name="Yoshikawa S."/>
            <person name="Yamada K."/>
            <person name="Nakamura Y."/>
            <person name="Ichinomiya M."/>
            <person name="Sato N."/>
            <person name="Blanc-Mathieu R."/>
            <person name="Endo H."/>
            <person name="Kuwata A."/>
            <person name="Ogata H."/>
        </authorList>
    </citation>
    <scope>NUCLEOTIDE SEQUENCE [LARGE SCALE GENOMIC DNA]</scope>
    <source>
        <strain evidence="5">NIES 3701</strain>
    </source>
</reference>
<dbReference type="OrthoDB" id="2121326at2759"/>
<dbReference type="CDD" id="cd02947">
    <property type="entry name" value="TRX_family"/>
    <property type="match status" value="1"/>
</dbReference>
<dbReference type="InterPro" id="IPR013766">
    <property type="entry name" value="Thioredoxin_domain"/>
</dbReference>
<dbReference type="FunFam" id="3.40.30.10:FF:000245">
    <property type="entry name" value="Thioredoxin"/>
    <property type="match status" value="1"/>
</dbReference>
<evidence type="ECO:0000256" key="2">
    <source>
        <dbReference type="SAM" id="SignalP"/>
    </source>
</evidence>
<dbReference type="Proteomes" id="UP001165085">
    <property type="component" value="Unassembled WGS sequence"/>
</dbReference>
<organism evidence="4 5">
    <name type="scientific">Triparma strigata</name>
    <dbReference type="NCBI Taxonomy" id="1606541"/>
    <lineage>
        <taxon>Eukaryota</taxon>
        <taxon>Sar</taxon>
        <taxon>Stramenopiles</taxon>
        <taxon>Ochrophyta</taxon>
        <taxon>Bolidophyceae</taxon>
        <taxon>Parmales</taxon>
        <taxon>Triparmaceae</taxon>
        <taxon>Triparma</taxon>
    </lineage>
</organism>
<dbReference type="PANTHER" id="PTHR46115">
    <property type="entry name" value="THIOREDOXIN-LIKE PROTEIN 1"/>
    <property type="match status" value="1"/>
</dbReference>
<feature type="chain" id="PRO_5040795499" description="Thioredoxin domain-containing protein" evidence="2">
    <location>
        <begin position="22"/>
        <end position="166"/>
    </location>
</feature>
<evidence type="ECO:0000313" key="4">
    <source>
        <dbReference type="EMBL" id="GMH66464.1"/>
    </source>
</evidence>
<dbReference type="PRINTS" id="PR00421">
    <property type="entry name" value="THIOREDOXIN"/>
</dbReference>
<feature type="signal peptide" evidence="2">
    <location>
        <begin position="1"/>
        <end position="21"/>
    </location>
</feature>
<dbReference type="SUPFAM" id="SSF52833">
    <property type="entry name" value="Thioredoxin-like"/>
    <property type="match status" value="1"/>
</dbReference>
<dbReference type="Pfam" id="PF00085">
    <property type="entry name" value="Thioredoxin"/>
    <property type="match status" value="1"/>
</dbReference>
<evidence type="ECO:0000256" key="1">
    <source>
        <dbReference type="ARBA" id="ARBA00023157"/>
    </source>
</evidence>
<evidence type="ECO:0000313" key="5">
    <source>
        <dbReference type="Proteomes" id="UP001165085"/>
    </source>
</evidence>
<comment type="caution">
    <text evidence="4">The sequence shown here is derived from an EMBL/GenBank/DDBJ whole genome shotgun (WGS) entry which is preliminary data.</text>
</comment>
<keyword evidence="5" id="KW-1185">Reference proteome</keyword>
<name>A0A9W7A699_9STRA</name>
<sequence length="166" mass="18024">MQKFLTFLLFFIGLILPQTASFHAVTSLRRPGSLHRAGFARVPTSHTQSLSKFTLAAVLDVESEVVFDKTIASAKSALVVVDYSTTWCGPCKVIAPKFEELSTKYPDSVFLKVIGDSSSDASKLMKRESVRSVPAFHFFKDGQKVDVVNGANAEALEAAIKKHGGS</sequence>
<accession>A0A9W7A699</accession>
<dbReference type="InterPro" id="IPR017937">
    <property type="entry name" value="Thioredoxin_CS"/>
</dbReference>
<feature type="domain" description="Thioredoxin" evidence="3">
    <location>
        <begin position="44"/>
        <end position="165"/>
    </location>
</feature>
<proteinExistence type="predicted"/>